<sequence length="250" mass="29546">MPSVGSILDLSHRVFPHYDNNDFYCYGNGFLYQITSFFQIKSFIPVKVDICFQDAVNHSQVLRTTTFFYGFIPGQGLYKFKQNFIEKLELPFEICERSPAIVVGDSLFVMNPQPPFFYYKYESNVFTEARNIKLPQPIQDFGEAYPLQFGRNTIFCYKQDQYVILLQNSDQFTCDLFFASDFFILTANGELIDLLTNNIYQIDFETRFFAFYDVQLEKNGLKIHPEFLKRAGVQNERFKILQRKMWDEIE</sequence>
<evidence type="ECO:0000313" key="2">
    <source>
        <dbReference type="EMBL" id="CAL6041006.1"/>
    </source>
</evidence>
<reference evidence="2 3" key="2">
    <citation type="submission" date="2024-07" db="EMBL/GenBank/DDBJ databases">
        <authorList>
            <person name="Akdeniz Z."/>
        </authorList>
    </citation>
    <scope>NUCLEOTIDE SEQUENCE [LARGE SCALE GENOMIC DNA]</scope>
</reference>
<accession>A0AA86PPH2</accession>
<reference evidence="1" key="1">
    <citation type="submission" date="2023-06" db="EMBL/GenBank/DDBJ databases">
        <authorList>
            <person name="Kurt Z."/>
        </authorList>
    </citation>
    <scope>NUCLEOTIDE SEQUENCE</scope>
</reference>
<dbReference type="EMBL" id="CATOUU010000714">
    <property type="protein sequence ID" value="CAI9943321.1"/>
    <property type="molecule type" value="Genomic_DNA"/>
</dbReference>
<keyword evidence="3" id="KW-1185">Reference proteome</keyword>
<dbReference type="EMBL" id="CAXDID020000147">
    <property type="protein sequence ID" value="CAL6041006.1"/>
    <property type="molecule type" value="Genomic_DNA"/>
</dbReference>
<evidence type="ECO:0000313" key="3">
    <source>
        <dbReference type="Proteomes" id="UP001642409"/>
    </source>
</evidence>
<protein>
    <submittedName>
        <fullName evidence="2">Hypothetical_protein</fullName>
    </submittedName>
</protein>
<gene>
    <name evidence="1" type="ORF">HINF_LOCUS30966</name>
    <name evidence="2" type="ORF">HINF_LOCUS38659</name>
</gene>
<organism evidence="1">
    <name type="scientific">Hexamita inflata</name>
    <dbReference type="NCBI Taxonomy" id="28002"/>
    <lineage>
        <taxon>Eukaryota</taxon>
        <taxon>Metamonada</taxon>
        <taxon>Diplomonadida</taxon>
        <taxon>Hexamitidae</taxon>
        <taxon>Hexamitinae</taxon>
        <taxon>Hexamita</taxon>
    </lineage>
</organism>
<proteinExistence type="predicted"/>
<dbReference type="Proteomes" id="UP001642409">
    <property type="component" value="Unassembled WGS sequence"/>
</dbReference>
<name>A0AA86PPH2_9EUKA</name>
<comment type="caution">
    <text evidence="1">The sequence shown here is derived from an EMBL/GenBank/DDBJ whole genome shotgun (WGS) entry which is preliminary data.</text>
</comment>
<evidence type="ECO:0000313" key="1">
    <source>
        <dbReference type="EMBL" id="CAI9943321.1"/>
    </source>
</evidence>
<dbReference type="AlphaFoldDB" id="A0AA86PPH2"/>